<evidence type="ECO:0000259" key="4">
    <source>
        <dbReference type="PROSITE" id="PS50137"/>
    </source>
</evidence>
<sequence>MFKSQLQEYAHKAGWSAPVYDITREGPSHEPRFKAVVTVQNEAFESPAFYGNLKKAEHAAAEVALMAFSARPELQKPFSNPLHESGLCKNLLQEYAQKSKLPIPVYTLTKSGETHSPMFTATVKIDGVLYKGGLSKNKKEAEIKAAKTALLAICAERGGTMEQAFDNHLAALGQEAPAPPVAVVFTPPSTGVKRKKVIFGSLASSSKWSWNGSLYAKFDWRRVREDSRSHWRN</sequence>
<dbReference type="Pfam" id="PF00035">
    <property type="entry name" value="dsrm"/>
    <property type="match status" value="2"/>
</dbReference>
<reference evidence="5" key="1">
    <citation type="submission" date="2021-01" db="EMBL/GenBank/DDBJ databases">
        <title>Adiantum capillus-veneris genome.</title>
        <authorList>
            <person name="Fang Y."/>
            <person name="Liao Q."/>
        </authorList>
    </citation>
    <scope>NUCLEOTIDE SEQUENCE</scope>
    <source>
        <strain evidence="5">H3</strain>
        <tissue evidence="5">Leaf</tissue>
    </source>
</reference>
<feature type="domain" description="DRBM" evidence="4">
    <location>
        <begin position="1"/>
        <end position="70"/>
    </location>
</feature>
<dbReference type="InterPro" id="IPR044450">
    <property type="entry name" value="AtDRB-like_DSRM_1"/>
</dbReference>
<evidence type="ECO:0000256" key="2">
    <source>
        <dbReference type="ARBA" id="ARBA00022884"/>
    </source>
</evidence>
<dbReference type="Proteomes" id="UP000886520">
    <property type="component" value="Chromosome 19"/>
</dbReference>
<accession>A0A9D4Z8J6</accession>
<dbReference type="SMART" id="SM00358">
    <property type="entry name" value="DSRM"/>
    <property type="match status" value="2"/>
</dbReference>
<dbReference type="PANTHER" id="PTHR46031:SF35">
    <property type="entry name" value="DRBM DOMAIN-CONTAINING PROTEIN"/>
    <property type="match status" value="1"/>
</dbReference>
<feature type="domain" description="DRBM" evidence="4">
    <location>
        <begin position="87"/>
        <end position="155"/>
    </location>
</feature>
<evidence type="ECO:0000313" key="5">
    <source>
        <dbReference type="EMBL" id="KAI5064825.1"/>
    </source>
</evidence>
<dbReference type="InterPro" id="IPR014720">
    <property type="entry name" value="dsRBD_dom"/>
</dbReference>
<dbReference type="PANTHER" id="PTHR46031">
    <property type="match status" value="1"/>
</dbReference>
<dbReference type="EMBL" id="JABFUD020000019">
    <property type="protein sequence ID" value="KAI5064825.1"/>
    <property type="molecule type" value="Genomic_DNA"/>
</dbReference>
<evidence type="ECO:0000256" key="1">
    <source>
        <dbReference type="ARBA" id="ARBA00022737"/>
    </source>
</evidence>
<keyword evidence="2 3" id="KW-0694">RNA-binding</keyword>
<proteinExistence type="predicted"/>
<dbReference type="SUPFAM" id="SSF54768">
    <property type="entry name" value="dsRNA-binding domain-like"/>
    <property type="match status" value="2"/>
</dbReference>
<gene>
    <name evidence="5" type="ORF">GOP47_0019520</name>
</gene>
<dbReference type="GO" id="GO:0003725">
    <property type="term" value="F:double-stranded RNA binding"/>
    <property type="evidence" value="ECO:0007669"/>
    <property type="project" value="InterPro"/>
</dbReference>
<dbReference type="Gene3D" id="3.30.160.20">
    <property type="match status" value="2"/>
</dbReference>
<dbReference type="AlphaFoldDB" id="A0A9D4Z8J6"/>
<name>A0A9D4Z8J6_ADICA</name>
<keyword evidence="6" id="KW-1185">Reference proteome</keyword>
<dbReference type="CDD" id="cd19907">
    <property type="entry name" value="DSRM_AtDRB-like_rpt1"/>
    <property type="match status" value="1"/>
</dbReference>
<evidence type="ECO:0000256" key="3">
    <source>
        <dbReference type="PROSITE-ProRule" id="PRU00266"/>
    </source>
</evidence>
<keyword evidence="1" id="KW-0677">Repeat</keyword>
<evidence type="ECO:0000313" key="6">
    <source>
        <dbReference type="Proteomes" id="UP000886520"/>
    </source>
</evidence>
<dbReference type="PROSITE" id="PS50137">
    <property type="entry name" value="DS_RBD"/>
    <property type="match status" value="2"/>
</dbReference>
<dbReference type="OrthoDB" id="1904943at2759"/>
<organism evidence="5 6">
    <name type="scientific">Adiantum capillus-veneris</name>
    <name type="common">Maidenhair fern</name>
    <dbReference type="NCBI Taxonomy" id="13818"/>
    <lineage>
        <taxon>Eukaryota</taxon>
        <taxon>Viridiplantae</taxon>
        <taxon>Streptophyta</taxon>
        <taxon>Embryophyta</taxon>
        <taxon>Tracheophyta</taxon>
        <taxon>Polypodiopsida</taxon>
        <taxon>Polypodiidae</taxon>
        <taxon>Polypodiales</taxon>
        <taxon>Pteridineae</taxon>
        <taxon>Pteridaceae</taxon>
        <taxon>Vittarioideae</taxon>
        <taxon>Adiantum</taxon>
    </lineage>
</organism>
<comment type="caution">
    <text evidence="5">The sequence shown here is derived from an EMBL/GenBank/DDBJ whole genome shotgun (WGS) entry which is preliminary data.</text>
</comment>
<protein>
    <recommendedName>
        <fullName evidence="4">DRBM domain-containing protein</fullName>
    </recommendedName>
</protein>